<feature type="compositionally biased region" description="Basic and acidic residues" evidence="1">
    <location>
        <begin position="589"/>
        <end position="599"/>
    </location>
</feature>
<protein>
    <submittedName>
        <fullName evidence="2">Uncharacterized protein</fullName>
    </submittedName>
</protein>
<evidence type="ECO:0000313" key="3">
    <source>
        <dbReference type="Proteomes" id="UP001212152"/>
    </source>
</evidence>
<evidence type="ECO:0000256" key="1">
    <source>
        <dbReference type="SAM" id="MobiDB-lite"/>
    </source>
</evidence>
<organism evidence="2 3">
    <name type="scientific">Geranomyces variabilis</name>
    <dbReference type="NCBI Taxonomy" id="109894"/>
    <lineage>
        <taxon>Eukaryota</taxon>
        <taxon>Fungi</taxon>
        <taxon>Fungi incertae sedis</taxon>
        <taxon>Chytridiomycota</taxon>
        <taxon>Chytridiomycota incertae sedis</taxon>
        <taxon>Chytridiomycetes</taxon>
        <taxon>Spizellomycetales</taxon>
        <taxon>Powellomycetaceae</taxon>
        <taxon>Geranomyces</taxon>
    </lineage>
</organism>
<keyword evidence="3" id="KW-1185">Reference proteome</keyword>
<name>A0AAD5TLH0_9FUNG</name>
<evidence type="ECO:0000313" key="2">
    <source>
        <dbReference type="EMBL" id="KAJ3178145.1"/>
    </source>
</evidence>
<feature type="compositionally biased region" description="Polar residues" evidence="1">
    <location>
        <begin position="262"/>
        <end position="284"/>
    </location>
</feature>
<feature type="region of interest" description="Disordered" evidence="1">
    <location>
        <begin position="578"/>
        <end position="614"/>
    </location>
</feature>
<feature type="compositionally biased region" description="Polar residues" evidence="1">
    <location>
        <begin position="24"/>
        <end position="41"/>
    </location>
</feature>
<accession>A0AAD5TLH0</accession>
<reference evidence="2" key="1">
    <citation type="submission" date="2020-05" db="EMBL/GenBank/DDBJ databases">
        <title>Phylogenomic resolution of chytrid fungi.</title>
        <authorList>
            <person name="Stajich J.E."/>
            <person name="Amses K."/>
            <person name="Simmons R."/>
            <person name="Seto K."/>
            <person name="Myers J."/>
            <person name="Bonds A."/>
            <person name="Quandt C.A."/>
            <person name="Barry K."/>
            <person name="Liu P."/>
            <person name="Grigoriev I."/>
            <person name="Longcore J.E."/>
            <person name="James T.Y."/>
        </authorList>
    </citation>
    <scope>NUCLEOTIDE SEQUENCE</scope>
    <source>
        <strain evidence="2">JEL0379</strain>
    </source>
</reference>
<feature type="region of interest" description="Disordered" evidence="1">
    <location>
        <begin position="1"/>
        <end position="82"/>
    </location>
</feature>
<comment type="caution">
    <text evidence="2">The sequence shown here is derived from an EMBL/GenBank/DDBJ whole genome shotgun (WGS) entry which is preliminary data.</text>
</comment>
<feature type="compositionally biased region" description="Polar residues" evidence="1">
    <location>
        <begin position="151"/>
        <end position="163"/>
    </location>
</feature>
<proteinExistence type="predicted"/>
<dbReference type="Proteomes" id="UP001212152">
    <property type="component" value="Unassembled WGS sequence"/>
</dbReference>
<feature type="region of interest" description="Disordered" evidence="1">
    <location>
        <begin position="327"/>
        <end position="405"/>
    </location>
</feature>
<feature type="compositionally biased region" description="Low complexity" evidence="1">
    <location>
        <begin position="367"/>
        <end position="385"/>
    </location>
</feature>
<dbReference type="EMBL" id="JADGJQ010000028">
    <property type="protein sequence ID" value="KAJ3178145.1"/>
    <property type="molecule type" value="Genomic_DNA"/>
</dbReference>
<gene>
    <name evidence="2" type="ORF">HDU87_003697</name>
</gene>
<dbReference type="AlphaFoldDB" id="A0AAD5TLH0"/>
<sequence>MSAENPLRLPAVDSSLSMPEPNGNAVTPTDSTTTTGANQPPKTDAPANVDKDSDSAPQATTDPIAAGAGDNADNDDSAPPLATTTVADIDITAVRVVELVQAALALAAGNDIAADEQQPQNGGDDDEAAGHGKLVQEVRLAGGDAAEEESTTQMDNAQQTVPDSSSSPPPPTTIITTPAQDSRPQTVAGAGVTPRGTQQSFLPRHVSRRHSTATSTTTTTTRRTSPENGFRPGVALVSPEPPVAAAAAAADGSDNDNDTHHATSTIAPSSRATTARSTRQSSGRRTLARKPGTPMTVFTSAGLAFEVRPDRHAGAHADSLRAVLASNTHHTPDTTPPKGPELPSIDTRPQPSWFRTRYAPPRRRQRTAGAASPSPPSTSSKSRSAANHHHHHHHHDDEDADADASDRNHECFSIYSVPLPLTRASSAPVVVLSSSTACSGGTPFIVTSDHQQRQQRRHRLLRALRARRDAELQEEYLGFPGVEAREFVARRMRLVMMAAAAASAAASRTSSATTTPTVNGGGGFYHDAVAITADAQALAPTVNISHPCAQTFGQLGRVHWREADVSAPRCHSPQYFVAGKKGTERRRRKAEEEEADRKQRVSPPSPPTLMDLVPGLRKAPKMFPHQLKRVTQSKYVIPPMDG</sequence>
<feature type="compositionally biased region" description="Low complexity" evidence="1">
    <location>
        <begin position="212"/>
        <end position="223"/>
    </location>
</feature>
<feature type="region of interest" description="Disordered" evidence="1">
    <location>
        <begin position="140"/>
        <end position="295"/>
    </location>
</feature>